<dbReference type="GO" id="GO:0005634">
    <property type="term" value="C:nucleus"/>
    <property type="evidence" value="ECO:0007669"/>
    <property type="project" value="UniProtKB-SubCell"/>
</dbReference>
<dbReference type="SUPFAM" id="SSF101936">
    <property type="entry name" value="DNA-binding pseudobarrel domain"/>
    <property type="match status" value="1"/>
</dbReference>
<evidence type="ECO:0000256" key="6">
    <source>
        <dbReference type="SAM" id="MobiDB-lite"/>
    </source>
</evidence>
<gene>
    <name evidence="8" type="ORF">LITE_LOCUS37920</name>
</gene>
<keyword evidence="4" id="KW-0804">Transcription</keyword>
<organism evidence="8 9">
    <name type="scientific">Linum tenue</name>
    <dbReference type="NCBI Taxonomy" id="586396"/>
    <lineage>
        <taxon>Eukaryota</taxon>
        <taxon>Viridiplantae</taxon>
        <taxon>Streptophyta</taxon>
        <taxon>Embryophyta</taxon>
        <taxon>Tracheophyta</taxon>
        <taxon>Spermatophyta</taxon>
        <taxon>Magnoliopsida</taxon>
        <taxon>eudicotyledons</taxon>
        <taxon>Gunneridae</taxon>
        <taxon>Pentapetalae</taxon>
        <taxon>rosids</taxon>
        <taxon>fabids</taxon>
        <taxon>Malpighiales</taxon>
        <taxon>Linaceae</taxon>
        <taxon>Linum</taxon>
    </lineage>
</organism>
<evidence type="ECO:0000256" key="2">
    <source>
        <dbReference type="ARBA" id="ARBA00023015"/>
    </source>
</evidence>
<evidence type="ECO:0000313" key="8">
    <source>
        <dbReference type="EMBL" id="CAI0468728.1"/>
    </source>
</evidence>
<feature type="domain" description="TF-B3" evidence="7">
    <location>
        <begin position="119"/>
        <end position="220"/>
    </location>
</feature>
<dbReference type="SMART" id="SM01019">
    <property type="entry name" value="B3"/>
    <property type="match status" value="1"/>
</dbReference>
<dbReference type="PANTHER" id="PTHR31140">
    <property type="entry name" value="B3 DOMAIN-CONTAINING TRANSCRIPTION FACTOR ABI3"/>
    <property type="match status" value="1"/>
</dbReference>
<dbReference type="Pfam" id="PF02362">
    <property type="entry name" value="B3"/>
    <property type="match status" value="1"/>
</dbReference>
<accession>A0AAV0PEP0</accession>
<protein>
    <recommendedName>
        <fullName evidence="7">TF-B3 domain-containing protein</fullName>
    </recommendedName>
</protein>
<evidence type="ECO:0000256" key="3">
    <source>
        <dbReference type="ARBA" id="ARBA00023125"/>
    </source>
</evidence>
<reference evidence="8" key="1">
    <citation type="submission" date="2022-08" db="EMBL/GenBank/DDBJ databases">
        <authorList>
            <person name="Gutierrez-Valencia J."/>
        </authorList>
    </citation>
    <scope>NUCLEOTIDE SEQUENCE</scope>
</reference>
<name>A0AAV0PEP0_9ROSI</name>
<dbReference type="InterPro" id="IPR044800">
    <property type="entry name" value="LEC2-like"/>
</dbReference>
<dbReference type="Proteomes" id="UP001154282">
    <property type="component" value="Unassembled WGS sequence"/>
</dbReference>
<sequence length="304" mass="35105">MENQDLSSVLPTQDPQLDPLPQALPPSYLPPPDDSVSQFYWSQKQETRVLEYAFRTRLARSKRKLARQRTILAKLSSSSSSSSSSGGGVTVEIKNKPDDGSKCWFDFYTPNSKRLRVLLKKDLKNSDVGSLGRIVLPKKETEENLPFLIDKEGIQLVIRHLYTQQEWVLKFKFWINNKSRMYVLEHTGEFVKQNGMESGDSLFLYEDENNNLYYTIQKASKSGEAEPLEIATDNSYENYFDSYSARDDDDDVSLAVLIEDLNHKEQKEEEEVRSLMEVVYASNAQESEFNYNNYTPQNAYQRQI</sequence>
<proteinExistence type="predicted"/>
<dbReference type="InterPro" id="IPR003340">
    <property type="entry name" value="B3_DNA-bd"/>
</dbReference>
<dbReference type="Gene3D" id="2.40.330.10">
    <property type="entry name" value="DNA-binding pseudobarrel domain"/>
    <property type="match status" value="1"/>
</dbReference>
<comment type="subcellular location">
    <subcellularLocation>
        <location evidence="1">Nucleus</location>
    </subcellularLocation>
</comment>
<keyword evidence="9" id="KW-1185">Reference proteome</keyword>
<keyword evidence="5" id="KW-0539">Nucleus</keyword>
<evidence type="ECO:0000256" key="4">
    <source>
        <dbReference type="ARBA" id="ARBA00023163"/>
    </source>
</evidence>
<dbReference type="InterPro" id="IPR015300">
    <property type="entry name" value="DNA-bd_pseudobarrel_sf"/>
</dbReference>
<comment type="caution">
    <text evidence="8">The sequence shown here is derived from an EMBL/GenBank/DDBJ whole genome shotgun (WGS) entry which is preliminary data.</text>
</comment>
<dbReference type="EMBL" id="CAMGYJ010000008">
    <property type="protein sequence ID" value="CAI0468728.1"/>
    <property type="molecule type" value="Genomic_DNA"/>
</dbReference>
<evidence type="ECO:0000313" key="9">
    <source>
        <dbReference type="Proteomes" id="UP001154282"/>
    </source>
</evidence>
<dbReference type="GO" id="GO:0003677">
    <property type="term" value="F:DNA binding"/>
    <property type="evidence" value="ECO:0007669"/>
    <property type="project" value="UniProtKB-KW"/>
</dbReference>
<dbReference type="GO" id="GO:0003700">
    <property type="term" value="F:DNA-binding transcription factor activity"/>
    <property type="evidence" value="ECO:0007669"/>
    <property type="project" value="InterPro"/>
</dbReference>
<evidence type="ECO:0000256" key="5">
    <source>
        <dbReference type="ARBA" id="ARBA00023242"/>
    </source>
</evidence>
<feature type="compositionally biased region" description="Low complexity" evidence="6">
    <location>
        <begin position="10"/>
        <end position="21"/>
    </location>
</feature>
<dbReference type="CDD" id="cd10017">
    <property type="entry name" value="B3_DNA"/>
    <property type="match status" value="1"/>
</dbReference>
<keyword evidence="2" id="KW-0805">Transcription regulation</keyword>
<dbReference type="PROSITE" id="PS50863">
    <property type="entry name" value="B3"/>
    <property type="match status" value="1"/>
</dbReference>
<dbReference type="AlphaFoldDB" id="A0AAV0PEP0"/>
<evidence type="ECO:0000259" key="7">
    <source>
        <dbReference type="PROSITE" id="PS50863"/>
    </source>
</evidence>
<evidence type="ECO:0000256" key="1">
    <source>
        <dbReference type="ARBA" id="ARBA00004123"/>
    </source>
</evidence>
<feature type="region of interest" description="Disordered" evidence="6">
    <location>
        <begin position="1"/>
        <end position="29"/>
    </location>
</feature>
<keyword evidence="3" id="KW-0238">DNA-binding</keyword>
<dbReference type="PANTHER" id="PTHR31140:SF74">
    <property type="entry name" value="B3 DOMAIN-CONTAINING TRANSCRIPTION FACTOR LEC2"/>
    <property type="match status" value="1"/>
</dbReference>